<feature type="domain" description="ENPP1-3/EXOG-like endonuclease/phosphodiesterase" evidence="1">
    <location>
        <begin position="408"/>
        <end position="620"/>
    </location>
</feature>
<dbReference type="RefSeq" id="WP_348950171.1">
    <property type="nucleotide sequence ID" value="NZ_JBDZYD010000004.1"/>
</dbReference>
<dbReference type="SUPFAM" id="SSF54060">
    <property type="entry name" value="His-Me finger endonucleases"/>
    <property type="match status" value="1"/>
</dbReference>
<name>A0ABV0LBZ8_9PSEU</name>
<protein>
    <submittedName>
        <fullName evidence="3">DNA/RNA non-specific endonuclease</fullName>
    </submittedName>
</protein>
<keyword evidence="3" id="KW-0255">Endonuclease</keyword>
<keyword evidence="3" id="KW-0540">Nuclease</keyword>
<keyword evidence="3" id="KW-0378">Hydrolase</keyword>
<dbReference type="SMART" id="SM00892">
    <property type="entry name" value="Endonuclease_NS"/>
    <property type="match status" value="1"/>
</dbReference>
<dbReference type="InterPro" id="IPR001604">
    <property type="entry name" value="Endo_G_ENPP1-like_dom"/>
</dbReference>
<feature type="domain" description="DNA/RNA non-specific endonuclease/pyrophosphatase/phosphodiesterase" evidence="2">
    <location>
        <begin position="407"/>
        <end position="620"/>
    </location>
</feature>
<evidence type="ECO:0000259" key="2">
    <source>
        <dbReference type="SMART" id="SM00892"/>
    </source>
</evidence>
<dbReference type="InterPro" id="IPR044925">
    <property type="entry name" value="His-Me_finger_sf"/>
</dbReference>
<evidence type="ECO:0000313" key="3">
    <source>
        <dbReference type="EMBL" id="MEQ0559815.1"/>
    </source>
</evidence>
<evidence type="ECO:0000259" key="1">
    <source>
        <dbReference type="SMART" id="SM00477"/>
    </source>
</evidence>
<dbReference type="InterPro" id="IPR044929">
    <property type="entry name" value="DNA/RNA_non-sp_Endonuclease_sf"/>
</dbReference>
<organism evidence="3 4">
    <name type="scientific">Amycolatopsis melonis</name>
    <dbReference type="NCBI Taxonomy" id="3156488"/>
    <lineage>
        <taxon>Bacteria</taxon>
        <taxon>Bacillati</taxon>
        <taxon>Actinomycetota</taxon>
        <taxon>Actinomycetes</taxon>
        <taxon>Pseudonocardiales</taxon>
        <taxon>Pseudonocardiaceae</taxon>
        <taxon>Amycolatopsis</taxon>
    </lineage>
</organism>
<dbReference type="SUPFAM" id="SSF50494">
    <property type="entry name" value="Trypsin-like serine proteases"/>
    <property type="match status" value="1"/>
</dbReference>
<dbReference type="InterPro" id="IPR043504">
    <property type="entry name" value="Peptidase_S1_PA_chymotrypsin"/>
</dbReference>
<dbReference type="Pfam" id="PF01223">
    <property type="entry name" value="Endonuclease_NS"/>
    <property type="match status" value="1"/>
</dbReference>
<dbReference type="InterPro" id="IPR040255">
    <property type="entry name" value="Non-specific_endonuclease"/>
</dbReference>
<keyword evidence="4" id="KW-1185">Reference proteome</keyword>
<dbReference type="GO" id="GO:0004519">
    <property type="term" value="F:endonuclease activity"/>
    <property type="evidence" value="ECO:0007669"/>
    <property type="project" value="UniProtKB-KW"/>
</dbReference>
<reference evidence="3 4" key="1">
    <citation type="submission" date="2024-05" db="EMBL/GenBank/DDBJ databases">
        <authorList>
            <person name="Zhao H."/>
            <person name="Xu Y."/>
            <person name="Lin S."/>
            <person name="Spain J.C."/>
            <person name="Zhou N.-Y."/>
        </authorList>
    </citation>
    <scope>NUCLEOTIDE SEQUENCE [LARGE SCALE GENOMIC DNA]</scope>
    <source>
        <strain evidence="3 4">NEAU-NG30</strain>
    </source>
</reference>
<dbReference type="InterPro" id="IPR020821">
    <property type="entry name" value="ENPP1-3/EXOG-like_nuc-like"/>
</dbReference>
<dbReference type="CDD" id="cd00091">
    <property type="entry name" value="NUC"/>
    <property type="match status" value="1"/>
</dbReference>
<comment type="caution">
    <text evidence="3">The sequence shown here is derived from an EMBL/GenBank/DDBJ whole genome shotgun (WGS) entry which is preliminary data.</text>
</comment>
<dbReference type="SMART" id="SM00477">
    <property type="entry name" value="NUC"/>
    <property type="match status" value="1"/>
</dbReference>
<evidence type="ECO:0000313" key="4">
    <source>
        <dbReference type="Proteomes" id="UP001440984"/>
    </source>
</evidence>
<dbReference type="Proteomes" id="UP001440984">
    <property type="component" value="Unassembled WGS sequence"/>
</dbReference>
<dbReference type="PANTHER" id="PTHR13966">
    <property type="entry name" value="ENDONUCLEASE RELATED"/>
    <property type="match status" value="1"/>
</dbReference>
<dbReference type="Gene3D" id="2.40.10.10">
    <property type="entry name" value="Trypsin-like serine proteases"/>
    <property type="match status" value="2"/>
</dbReference>
<dbReference type="EMBL" id="JBDZYD010000004">
    <property type="protein sequence ID" value="MEQ0559815.1"/>
    <property type="molecule type" value="Genomic_DNA"/>
</dbReference>
<dbReference type="Gene3D" id="3.40.570.10">
    <property type="entry name" value="Extracellular Endonuclease, subunit A"/>
    <property type="match status" value="1"/>
</dbReference>
<proteinExistence type="predicted"/>
<accession>A0ABV0LBZ8</accession>
<gene>
    <name evidence="3" type="ORF">ABJI51_12080</name>
</gene>
<dbReference type="Pfam" id="PF13365">
    <property type="entry name" value="Trypsin_2"/>
    <property type="match status" value="1"/>
</dbReference>
<dbReference type="InterPro" id="IPR009003">
    <property type="entry name" value="Peptidase_S1_PA"/>
</dbReference>
<dbReference type="PANTHER" id="PTHR13966:SF5">
    <property type="entry name" value="ENDONUCLEASE G, MITOCHONDRIAL"/>
    <property type="match status" value="1"/>
</dbReference>
<sequence length="642" mass="70102">MEEHAAQQKAVAARALKRAGERLARIALLRTPGGIAQADDPRRVATRIDRLGRYYPDVRPVSPAAIAAGEPDAMTAAGAILERIILTDDLLGVGYLEGGVRAAAAVGRVNIRDDRGRLTGYGTGSLVSPELLLTNHHVLPDAATAGFSVVEFDYQDGPDGLPRPVRAFGLDPDRFFATDADLDFALVAVKAADGELAEFGFNRLIGTEGKAIVGDFVTIVQHPRGGKKQIALRENRIVDVLDRFLHYETDTEPGSSGSPVFNDQWEVVALHHASVPAPDHAELGSCLNEGIRVSRLLEFLRGKQFPAAQQALLDRLSTARPERTAPAPQEPGPQALTLTLPLDIRLRAEPAAAPATGRIDPDYSNREGYDPGFLPGHTVPLPTLPDALVPLAALNRQATGEPKYVLPYHHFSVVMHRVRRLAMFTAVNIDGHTSRALRREADHWSLDPRIDAGEQIGEEIYRANPLDRGHLVRRLDPAWGPTEAIAQEANDDTFHFTNCSPQHKDFNQNKTTWAGLEDYILTNADTFDLKVSVLTGPVLAEDDDRYRGVQLPRQFWKVVAMVKQNGKLSATAYLLSQEELIHGLETATEFDYGAYRTYQVPVRRIAELTGLSLGELPDADPLAGLESTSVATEIRTPADLVL</sequence>